<dbReference type="InterPro" id="IPR029000">
    <property type="entry name" value="Cyclophilin-like_dom_sf"/>
</dbReference>
<accession>A0A9D1A1K2</accession>
<dbReference type="InterPro" id="IPR041183">
    <property type="entry name" value="Cyclophilin-like"/>
</dbReference>
<protein>
    <recommendedName>
        <fullName evidence="1">Cyclophilin-like domain-containing protein</fullName>
    </recommendedName>
</protein>
<dbReference type="Pfam" id="PF18050">
    <property type="entry name" value="Cyclophil_like2"/>
    <property type="match status" value="1"/>
</dbReference>
<gene>
    <name evidence="2" type="ORF">IAA69_02985</name>
</gene>
<dbReference type="Proteomes" id="UP000824261">
    <property type="component" value="Unassembled WGS sequence"/>
</dbReference>
<proteinExistence type="predicted"/>
<dbReference type="AlphaFoldDB" id="A0A9D1A1K2"/>
<organism evidence="2 3">
    <name type="scientific">Candidatus Aveggerthella stercoripullorum</name>
    <dbReference type="NCBI Taxonomy" id="2840688"/>
    <lineage>
        <taxon>Bacteria</taxon>
        <taxon>Bacillati</taxon>
        <taxon>Actinomycetota</taxon>
        <taxon>Coriobacteriia</taxon>
        <taxon>Eggerthellales</taxon>
        <taxon>Eggerthellaceae</taxon>
        <taxon>Eggerthellaceae incertae sedis</taxon>
        <taxon>Candidatus Aveggerthella</taxon>
    </lineage>
</organism>
<evidence type="ECO:0000259" key="1">
    <source>
        <dbReference type="Pfam" id="PF18050"/>
    </source>
</evidence>
<feature type="domain" description="Cyclophilin-like" evidence="1">
    <location>
        <begin position="9"/>
        <end position="115"/>
    </location>
</feature>
<dbReference type="Gene3D" id="2.40.100.20">
    <property type="match status" value="1"/>
</dbReference>
<evidence type="ECO:0000313" key="2">
    <source>
        <dbReference type="EMBL" id="HIR01211.1"/>
    </source>
</evidence>
<reference evidence="2" key="1">
    <citation type="submission" date="2020-10" db="EMBL/GenBank/DDBJ databases">
        <authorList>
            <person name="Gilroy R."/>
        </authorList>
    </citation>
    <scope>NUCLEOTIDE SEQUENCE</scope>
    <source>
        <strain evidence="2">ChiGjej1B1-2707</strain>
    </source>
</reference>
<evidence type="ECO:0000313" key="3">
    <source>
        <dbReference type="Proteomes" id="UP000824261"/>
    </source>
</evidence>
<dbReference type="SUPFAM" id="SSF50891">
    <property type="entry name" value="Cyclophilin-like"/>
    <property type="match status" value="1"/>
</dbReference>
<name>A0A9D1A1K2_9ACTN</name>
<comment type="caution">
    <text evidence="2">The sequence shown here is derived from an EMBL/GenBank/DDBJ whole genome shotgun (WGS) entry which is preliminary data.</text>
</comment>
<reference evidence="2" key="2">
    <citation type="journal article" date="2021" name="PeerJ">
        <title>Extensive microbial diversity within the chicken gut microbiome revealed by metagenomics and culture.</title>
        <authorList>
            <person name="Gilroy R."/>
            <person name="Ravi A."/>
            <person name="Getino M."/>
            <person name="Pursley I."/>
            <person name="Horton D.L."/>
            <person name="Alikhan N.F."/>
            <person name="Baker D."/>
            <person name="Gharbi K."/>
            <person name="Hall N."/>
            <person name="Watson M."/>
            <person name="Adriaenssens E.M."/>
            <person name="Foster-Nyarko E."/>
            <person name="Jarju S."/>
            <person name="Secka A."/>
            <person name="Antonio M."/>
            <person name="Oren A."/>
            <person name="Chaudhuri R.R."/>
            <person name="La Ragione R."/>
            <person name="Hildebrand F."/>
            <person name="Pallen M.J."/>
        </authorList>
    </citation>
    <scope>NUCLEOTIDE SEQUENCE</scope>
    <source>
        <strain evidence="2">ChiGjej1B1-2707</strain>
    </source>
</reference>
<sequence length="122" mass="13377">MSEISITLHFGDTPVSGVLNDTETARAFARELPCRIRVSGTGVDFCGQMPFKLPYRAEQVQHGWKNGSINYNPGGGWFAVLFDGEEGSHRYGDQVNMGQVTCPLEVLHGLSGSYELLVEKAK</sequence>
<dbReference type="EMBL" id="DVGB01000037">
    <property type="protein sequence ID" value="HIR01211.1"/>
    <property type="molecule type" value="Genomic_DNA"/>
</dbReference>